<accession>H5ZVM7</accession>
<keyword evidence="1" id="KW-0675">Receptor</keyword>
<sequence length="36" mass="4025">VIFNKEVRKNLKNVFAGKTTVQDNSSTTRASLLTRS</sequence>
<proteinExistence type="evidence at transcript level"/>
<feature type="non-terminal residue" evidence="1">
    <location>
        <position position="36"/>
    </location>
</feature>
<organism evidence="1">
    <name type="scientific">Kryptolebias marmoratus</name>
    <name type="common">Mangrove killifish</name>
    <name type="synonym">Rivulus marmoratus</name>
    <dbReference type="NCBI Taxonomy" id="37003"/>
    <lineage>
        <taxon>Eukaryota</taxon>
        <taxon>Metazoa</taxon>
        <taxon>Chordata</taxon>
        <taxon>Craniata</taxon>
        <taxon>Vertebrata</taxon>
        <taxon>Euteleostomi</taxon>
        <taxon>Actinopterygii</taxon>
        <taxon>Neopterygii</taxon>
        <taxon>Teleostei</taxon>
        <taxon>Neoteleostei</taxon>
        <taxon>Acanthomorphata</taxon>
        <taxon>Ovalentaria</taxon>
        <taxon>Atherinomorphae</taxon>
        <taxon>Cyprinodontiformes</taxon>
        <taxon>Rivulidae</taxon>
        <taxon>Kryptolebias</taxon>
    </lineage>
</organism>
<dbReference type="AlphaFoldDB" id="H5ZVM7"/>
<protein>
    <submittedName>
        <fullName evidence="1">Cadherin EGF LAG seven-pass G-type receptor</fullName>
    </submittedName>
</protein>
<feature type="non-terminal residue" evidence="1">
    <location>
        <position position="1"/>
    </location>
</feature>
<name>H5ZVM7_KRYMA</name>
<evidence type="ECO:0000313" key="1">
    <source>
        <dbReference type="EMBL" id="AEA03409.1"/>
    </source>
</evidence>
<reference evidence="1" key="1">
    <citation type="submission" date="2011-01" db="EMBL/GenBank/DDBJ databases">
        <authorList>
            <person name="Rhee J.-S."/>
            <person name="Kim B.-M."/>
            <person name="Lee J.-S."/>
        </authorList>
    </citation>
    <scope>NUCLEOTIDE SEQUENCE</scope>
</reference>
<dbReference type="EMBL" id="JF272301">
    <property type="protein sequence ID" value="AEA03409.1"/>
    <property type="molecule type" value="mRNA"/>
</dbReference>